<keyword evidence="3" id="KW-0285">Flavoprotein</keyword>
<evidence type="ECO:0000256" key="3">
    <source>
        <dbReference type="ARBA" id="ARBA00022630"/>
    </source>
</evidence>
<comment type="cofactor">
    <cofactor evidence="1">
        <name>FMN</name>
        <dbReference type="ChEBI" id="CHEBI:58210"/>
    </cofactor>
</comment>
<dbReference type="Gene3D" id="3.40.109.10">
    <property type="entry name" value="NADH Oxidase"/>
    <property type="match status" value="1"/>
</dbReference>
<keyword evidence="6" id="KW-0560">Oxidoreductase</keyword>
<name>A0A3B7MJK7_9BACT</name>
<evidence type="ECO:0000256" key="7">
    <source>
        <dbReference type="ARBA" id="ARBA00023027"/>
    </source>
</evidence>
<dbReference type="SUPFAM" id="SSF55469">
    <property type="entry name" value="FMN-dependent nitroreductase-like"/>
    <property type="match status" value="1"/>
</dbReference>
<evidence type="ECO:0000313" key="10">
    <source>
        <dbReference type="Proteomes" id="UP000263900"/>
    </source>
</evidence>
<dbReference type="InterPro" id="IPR029479">
    <property type="entry name" value="Nitroreductase"/>
</dbReference>
<proteinExistence type="inferred from homology"/>
<keyword evidence="10" id="KW-1185">Reference proteome</keyword>
<evidence type="ECO:0000256" key="5">
    <source>
        <dbReference type="ARBA" id="ARBA00022857"/>
    </source>
</evidence>
<evidence type="ECO:0000259" key="8">
    <source>
        <dbReference type="Pfam" id="PF00881"/>
    </source>
</evidence>
<dbReference type="KEGG" id="pseg:D3H65_07370"/>
<dbReference type="InterPro" id="IPR026021">
    <property type="entry name" value="YdjA-like"/>
</dbReference>
<dbReference type="PANTHER" id="PTHR43821:SF1">
    <property type="entry name" value="NAD(P)H NITROREDUCTASE YDJA-RELATED"/>
    <property type="match status" value="1"/>
</dbReference>
<feature type="domain" description="Nitroreductase" evidence="8">
    <location>
        <begin position="18"/>
        <end position="177"/>
    </location>
</feature>
<sequence length="198" mass="22380">MIDQQSVTSSPSLINQVIRTRRSVFTQQFEPGKPIPDDIIWQLLENANWAPTHKLTEPWRFTVFSGEGRNTLAQQQAVIYKEFAGPKFKQGKYEQLQKIPLLASHVIAIGMKRHQDIPEMEEIAAVAAAVQNMHLTANAYGIGAYWSTGGITFIEEAKPLFNLGPDDKLMGFFYLGYIRVPSTDGRRGSIEEKVNWIK</sequence>
<dbReference type="CDD" id="cd02135">
    <property type="entry name" value="YdjA-like"/>
    <property type="match status" value="1"/>
</dbReference>
<dbReference type="InterPro" id="IPR052530">
    <property type="entry name" value="NAD(P)H_nitroreductase"/>
</dbReference>
<dbReference type="Proteomes" id="UP000263900">
    <property type="component" value="Chromosome"/>
</dbReference>
<accession>A0A3B7MJK7</accession>
<dbReference type="GO" id="GO:0016491">
    <property type="term" value="F:oxidoreductase activity"/>
    <property type="evidence" value="ECO:0007669"/>
    <property type="project" value="UniProtKB-KW"/>
</dbReference>
<dbReference type="Pfam" id="PF00881">
    <property type="entry name" value="Nitroreductase"/>
    <property type="match status" value="1"/>
</dbReference>
<evidence type="ECO:0000256" key="2">
    <source>
        <dbReference type="ARBA" id="ARBA00007118"/>
    </source>
</evidence>
<keyword evidence="7" id="KW-0520">NAD</keyword>
<comment type="similarity">
    <text evidence="2">Belongs to the nitroreductase family.</text>
</comment>
<dbReference type="PANTHER" id="PTHR43821">
    <property type="entry name" value="NAD(P)H NITROREDUCTASE YDJA-RELATED"/>
    <property type="match status" value="1"/>
</dbReference>
<keyword evidence="5" id="KW-0521">NADP</keyword>
<evidence type="ECO:0000256" key="1">
    <source>
        <dbReference type="ARBA" id="ARBA00001917"/>
    </source>
</evidence>
<dbReference type="EMBL" id="CP032157">
    <property type="protein sequence ID" value="AXY73807.1"/>
    <property type="molecule type" value="Genomic_DNA"/>
</dbReference>
<reference evidence="9 10" key="1">
    <citation type="submission" date="2018-09" db="EMBL/GenBank/DDBJ databases">
        <title>Genome sequencing of strain 6GH32-13.</title>
        <authorList>
            <person name="Weon H.-Y."/>
            <person name="Heo J."/>
            <person name="Kwon S.-W."/>
        </authorList>
    </citation>
    <scope>NUCLEOTIDE SEQUENCE [LARGE SCALE GENOMIC DNA]</scope>
    <source>
        <strain evidence="9 10">5GH32-13</strain>
    </source>
</reference>
<dbReference type="RefSeq" id="WP_119049642.1">
    <property type="nucleotide sequence ID" value="NZ_CP032157.1"/>
</dbReference>
<evidence type="ECO:0000256" key="6">
    <source>
        <dbReference type="ARBA" id="ARBA00023002"/>
    </source>
</evidence>
<evidence type="ECO:0000313" key="9">
    <source>
        <dbReference type="EMBL" id="AXY73807.1"/>
    </source>
</evidence>
<dbReference type="InterPro" id="IPR000415">
    <property type="entry name" value="Nitroreductase-like"/>
</dbReference>
<dbReference type="AlphaFoldDB" id="A0A3B7MJK7"/>
<gene>
    <name evidence="9" type="ORF">D3H65_07370</name>
</gene>
<dbReference type="OrthoDB" id="9804207at2"/>
<protein>
    <submittedName>
        <fullName evidence="9">Nitroreductase</fullName>
    </submittedName>
</protein>
<evidence type="ECO:0000256" key="4">
    <source>
        <dbReference type="ARBA" id="ARBA00022643"/>
    </source>
</evidence>
<keyword evidence="4" id="KW-0288">FMN</keyword>
<organism evidence="9 10">
    <name type="scientific">Paraflavitalea soli</name>
    <dbReference type="NCBI Taxonomy" id="2315862"/>
    <lineage>
        <taxon>Bacteria</taxon>
        <taxon>Pseudomonadati</taxon>
        <taxon>Bacteroidota</taxon>
        <taxon>Chitinophagia</taxon>
        <taxon>Chitinophagales</taxon>
        <taxon>Chitinophagaceae</taxon>
        <taxon>Paraflavitalea</taxon>
    </lineage>
</organism>